<dbReference type="Gene3D" id="3.40.50.300">
    <property type="entry name" value="P-loop containing nucleotide triphosphate hydrolases"/>
    <property type="match status" value="1"/>
</dbReference>
<dbReference type="PANTHER" id="PTHR43581">
    <property type="entry name" value="ATP/GTP PHOSPHATASE"/>
    <property type="match status" value="1"/>
</dbReference>
<gene>
    <name evidence="3" type="ORF">EGH31_0926</name>
</gene>
<evidence type="ECO:0000259" key="2">
    <source>
        <dbReference type="SMART" id="SM00382"/>
    </source>
</evidence>
<dbReference type="GO" id="GO:0016887">
    <property type="term" value="F:ATP hydrolysis activity"/>
    <property type="evidence" value="ECO:0007669"/>
    <property type="project" value="InterPro"/>
</dbReference>
<feature type="coiled-coil region" evidence="1">
    <location>
        <begin position="303"/>
        <end position="337"/>
    </location>
</feature>
<evidence type="ECO:0000313" key="3">
    <source>
        <dbReference type="EMBL" id="TDN41756.1"/>
    </source>
</evidence>
<keyword evidence="1" id="KW-0175">Coiled coil</keyword>
<dbReference type="AlphaFoldDB" id="A0AAQ1YLD1"/>
<reference evidence="3 4" key="1">
    <citation type="submission" date="2018-12" db="EMBL/GenBank/DDBJ databases">
        <authorList>
            <person name="Fluit A.C."/>
        </authorList>
    </citation>
    <scope>NUCLEOTIDE SEQUENCE [LARGE SCALE GENOMIC DNA]</scope>
    <source>
        <strain evidence="3 4">16-549009</strain>
    </source>
</reference>
<dbReference type="Proteomes" id="UP000294998">
    <property type="component" value="Unassembled WGS sequence"/>
</dbReference>
<sequence length="515" mass="59358">MQFKLLGRNEKLPYHAKNLVCLTIDLWNDYSYVTMFFMNVFDNGGNVYRIGNIKIGFEGQTEEIATYKKIQEIFNSNAFNSLPDSFFSLGQDVEFYVEIQKLPEDIRTVILNSLNDIVHKPEFFDKFQNEPVFNTSLMRSIRKQTIEEQFRRILDGKSKLDDFNFYFIRSEKDNIGKISLEFNVIANSMPSSNIHAIIGRNGVGKTTLLNGMIKSYIDKTDNNEGGFYEKNPLSIFSGNEFKPIGDDYFSHLVAVSFSVFDPFIPNRKELKYYHYIGLKESNEKLKEPVNYFKEDFWDAFSICKSLFAKKERWLNAIKNLESDNNFSEMNLSSLMNDDYNKESVLRVIKKMSSGHASVLLIMTQLVAKVEEKTLVLLDEPESHLHPPLLSAFIRALSELLDNRNGIAIIATHSPVVLQEIPKSCVWKIERTGTRTDPFRPNIETFGENVGVLTREVFGLEVTKSGFHKILDSKVKDNNSYEEIVSEFKDQLGTEAKILLKTLIRLRYNKINGEIK</sequence>
<dbReference type="InterPro" id="IPR051396">
    <property type="entry name" value="Bact_Antivir_Def_Nuclease"/>
</dbReference>
<dbReference type="InterPro" id="IPR003593">
    <property type="entry name" value="AAA+_ATPase"/>
</dbReference>
<dbReference type="EMBL" id="RWKG01000021">
    <property type="protein sequence ID" value="TDN41756.1"/>
    <property type="molecule type" value="Genomic_DNA"/>
</dbReference>
<organism evidence="3 4">
    <name type="scientific">Haemophilus haemolyticus</name>
    <dbReference type="NCBI Taxonomy" id="726"/>
    <lineage>
        <taxon>Bacteria</taxon>
        <taxon>Pseudomonadati</taxon>
        <taxon>Pseudomonadota</taxon>
        <taxon>Gammaproteobacteria</taxon>
        <taxon>Pasteurellales</taxon>
        <taxon>Pasteurellaceae</taxon>
        <taxon>Haemophilus</taxon>
    </lineage>
</organism>
<comment type="caution">
    <text evidence="3">The sequence shown here is derived from an EMBL/GenBank/DDBJ whole genome shotgun (WGS) entry which is preliminary data.</text>
</comment>
<protein>
    <recommendedName>
        <fullName evidence="2">AAA+ ATPase domain-containing protein</fullName>
    </recommendedName>
</protein>
<name>A0AAQ1YLD1_HAEHA</name>
<dbReference type="RefSeq" id="WP_133498598.1">
    <property type="nucleotide sequence ID" value="NZ_RWKG01000021.1"/>
</dbReference>
<dbReference type="CDD" id="cd00267">
    <property type="entry name" value="ABC_ATPase"/>
    <property type="match status" value="1"/>
</dbReference>
<evidence type="ECO:0000313" key="4">
    <source>
        <dbReference type="Proteomes" id="UP000294998"/>
    </source>
</evidence>
<dbReference type="GO" id="GO:0005524">
    <property type="term" value="F:ATP binding"/>
    <property type="evidence" value="ECO:0007669"/>
    <property type="project" value="InterPro"/>
</dbReference>
<accession>A0AAQ1YLD1</accession>
<dbReference type="PANTHER" id="PTHR43581:SF4">
    <property type="entry name" value="ATP_GTP PHOSPHATASE"/>
    <property type="match status" value="1"/>
</dbReference>
<feature type="domain" description="AAA+ ATPase" evidence="2">
    <location>
        <begin position="191"/>
        <end position="432"/>
    </location>
</feature>
<evidence type="ECO:0000256" key="1">
    <source>
        <dbReference type="SAM" id="Coils"/>
    </source>
</evidence>
<dbReference type="SUPFAM" id="SSF52540">
    <property type="entry name" value="P-loop containing nucleoside triphosphate hydrolases"/>
    <property type="match status" value="1"/>
</dbReference>
<dbReference type="SMART" id="SM00382">
    <property type="entry name" value="AAA"/>
    <property type="match status" value="1"/>
</dbReference>
<dbReference type="Pfam" id="PF13304">
    <property type="entry name" value="AAA_21"/>
    <property type="match status" value="1"/>
</dbReference>
<dbReference type="InterPro" id="IPR003959">
    <property type="entry name" value="ATPase_AAA_core"/>
</dbReference>
<proteinExistence type="predicted"/>
<dbReference type="InterPro" id="IPR027417">
    <property type="entry name" value="P-loop_NTPase"/>
</dbReference>